<reference evidence="1 2" key="1">
    <citation type="submission" date="2016-10" db="EMBL/GenBank/DDBJ databases">
        <title>Comparative genome analysis of multiple Pseudomonas spp. focuses on biocontrol and plant growth promoting traits.</title>
        <authorList>
            <person name="Tao X.-Y."/>
            <person name="Taylor C.G."/>
        </authorList>
    </citation>
    <scope>NUCLEOTIDE SEQUENCE [LARGE SCALE GENOMIC DNA]</scope>
    <source>
        <strain evidence="1 2">48C10</strain>
    </source>
</reference>
<dbReference type="Proteomes" id="UP000284168">
    <property type="component" value="Unassembled WGS sequence"/>
</dbReference>
<proteinExistence type="predicted"/>
<name>A0A423I7G6_9PSED</name>
<gene>
    <name evidence="1" type="ORF">BK663_27860</name>
</gene>
<protein>
    <submittedName>
        <fullName evidence="1">Uncharacterized protein</fullName>
    </submittedName>
</protein>
<organism evidence="1 2">
    <name type="scientific">Pseudomonas lini</name>
    <dbReference type="NCBI Taxonomy" id="163011"/>
    <lineage>
        <taxon>Bacteria</taxon>
        <taxon>Pseudomonadati</taxon>
        <taxon>Pseudomonadota</taxon>
        <taxon>Gammaproteobacteria</taxon>
        <taxon>Pseudomonadales</taxon>
        <taxon>Pseudomonadaceae</taxon>
        <taxon>Pseudomonas</taxon>
    </lineage>
</organism>
<evidence type="ECO:0000313" key="1">
    <source>
        <dbReference type="EMBL" id="RON21453.1"/>
    </source>
</evidence>
<comment type="caution">
    <text evidence="1">The sequence shown here is derived from an EMBL/GenBank/DDBJ whole genome shotgun (WGS) entry which is preliminary data.</text>
</comment>
<dbReference type="EMBL" id="MOBN01000049">
    <property type="protein sequence ID" value="RON21453.1"/>
    <property type="molecule type" value="Genomic_DNA"/>
</dbReference>
<sequence length="642" mass="69565">MTNMNVLSEAELARRKLSILRQSLRRAAGKEPVVENLLPAIPGDDIAKLQSSRQGQACKVILEDVQVPDGAQPGDTIIALLKDDFVVSAWEELPLPVPNPHEMILPGTETATPGIFRLKYKVLYASNSTESDPSEFFIDTVAPNHGRPGNKPTPPVEVVDGLITRDILDLLGDITMIIDPPDDVRNGDKYTLYYGKSIPAIPVGVFNVDENSSSPIEIKVPKAMIEIGEGDFICYCKFEDRVGNVGPESMPLNLRVELTPVPSGLQPPEVPESDDGVVDLNDAYPDVAVVIPTFDNGLPIDQVRVTFNGKVQPPQPTDGTAQVIVDVPFEDVAEGGDGPKDVTVTYAIVRDGKDFPEPVGKTFNVNLTIPGPANPEPDPDLGNPNLNELVLKGSTGDNTLVEDDVGNEIDIDLTIYTGFKDGDIVNLKWEGKVVPPPGGRYAVDGTEDPAFKIPFKLPSAIFEATSNGKKIARYVITNPTDNGENENPSPPTEVDVYIYPVTLPVPVIQHLYTNPIGREYLDCSSLRDIPVVGKAAIIRVEGGGSLEPEMTLEFKWSGTKFPVGSDPVDDYLFEKTLQGTEHINGFEVYLPFNIALKTIADGEGAIVYTATIDGRTHSSVEHKVRVVVIDADQNFCSGTRAE</sequence>
<evidence type="ECO:0000313" key="2">
    <source>
        <dbReference type="Proteomes" id="UP000284168"/>
    </source>
</evidence>
<dbReference type="AlphaFoldDB" id="A0A423I7G6"/>
<accession>A0A423I7G6</accession>
<dbReference type="RefSeq" id="WP_123723031.1">
    <property type="nucleotide sequence ID" value="NZ_MOBN01000049.1"/>
</dbReference>